<name>A0AAX4NFU9_9ARCH</name>
<protein>
    <submittedName>
        <fullName evidence="1">DUF3800 domain-containing protein</fullName>
    </submittedName>
</protein>
<dbReference type="EMBL" id="CP133772">
    <property type="protein sequence ID" value="WYY00330.1"/>
    <property type="molecule type" value="Genomic_DNA"/>
</dbReference>
<dbReference type="GeneID" id="95967631"/>
<dbReference type="KEGG" id="omr:OXIME_000896"/>
<reference evidence="1 2" key="1">
    <citation type="submission" date="2023-09" db="EMBL/GenBank/DDBJ databases">
        <authorList>
            <person name="Golyshina O.V."/>
            <person name="Lunev E.A."/>
            <person name="Bargiela R."/>
            <person name="Gaines M.C."/>
            <person name="Daum B."/>
            <person name="Bale N.J."/>
            <person name="Koenen M."/>
            <person name="Sinninghe Damst J.S."/>
            <person name="Yakimov M."/>
            <person name="Golyshin P.N."/>
        </authorList>
    </citation>
    <scope>NUCLEOTIDE SEQUENCE [LARGE SCALE GENOMIC DNA]</scope>
    <source>
        <strain evidence="1 2">M1</strain>
    </source>
</reference>
<accession>A0AAX4NFU9</accession>
<sequence length="211" mass="24465">MAKNYIYIDESGDLGLSGKASKVLVISALISQCPKQLDRIITNARRNKFKKELAKAKEIKFNKSSQELKEWLIRKLNDANGCWATHCILIKEKVYSPYLKNDKNKLYNYVAGSIADNIKLDSYDVEVRIDKSKNKALLREDFNQYFEVKLRNGSNIRKLDIFHSHSKNFSGIQLADILAGSTYQKYNNSNSYFVDVINQKTFPNYFLELWK</sequence>
<evidence type="ECO:0000313" key="1">
    <source>
        <dbReference type="EMBL" id="WYY00330.1"/>
    </source>
</evidence>
<dbReference type="InterPro" id="IPR024524">
    <property type="entry name" value="DUF3800"/>
</dbReference>
<dbReference type="RefSeq" id="WP_393970671.1">
    <property type="nucleotide sequence ID" value="NZ_CP133772.1"/>
</dbReference>
<evidence type="ECO:0000313" key="2">
    <source>
        <dbReference type="Proteomes" id="UP001451606"/>
    </source>
</evidence>
<gene>
    <name evidence="1" type="ORF">OXIME_000896</name>
</gene>
<dbReference type="AlphaFoldDB" id="A0AAX4NFU9"/>
<proteinExistence type="predicted"/>
<keyword evidence="2" id="KW-1185">Reference proteome</keyword>
<organism evidence="1 2">
    <name type="scientific">Oxyplasma meridianum</name>
    <dbReference type="NCBI Taxonomy" id="3073602"/>
    <lineage>
        <taxon>Archaea</taxon>
        <taxon>Methanobacteriati</taxon>
        <taxon>Thermoplasmatota</taxon>
        <taxon>Thermoplasmata</taxon>
        <taxon>Thermoplasmatales</taxon>
        <taxon>Thermoplasmataceae</taxon>
        <taxon>Oxyplasma</taxon>
    </lineage>
</organism>
<dbReference type="Proteomes" id="UP001451606">
    <property type="component" value="Chromosome"/>
</dbReference>
<dbReference type="Pfam" id="PF12686">
    <property type="entry name" value="DUF3800"/>
    <property type="match status" value="1"/>
</dbReference>